<comment type="caution">
    <text evidence="6">The sequence shown here is derived from an EMBL/GenBank/DDBJ whole genome shotgun (WGS) entry which is preliminary data.</text>
</comment>
<dbReference type="InterPro" id="IPR031107">
    <property type="entry name" value="Small_HSP"/>
</dbReference>
<name>A0A9Q5N7K2_SANBA</name>
<feature type="region of interest" description="Disordered" evidence="4">
    <location>
        <begin position="103"/>
        <end position="150"/>
    </location>
</feature>
<dbReference type="PANTHER" id="PTHR11527">
    <property type="entry name" value="HEAT-SHOCK PROTEIN 20 FAMILY MEMBER"/>
    <property type="match status" value="1"/>
</dbReference>
<dbReference type="Gene3D" id="2.60.40.790">
    <property type="match status" value="1"/>
</dbReference>
<proteinExistence type="inferred from homology"/>
<dbReference type="PROSITE" id="PS01031">
    <property type="entry name" value="SHSP"/>
    <property type="match status" value="1"/>
</dbReference>
<evidence type="ECO:0000256" key="3">
    <source>
        <dbReference type="RuleBase" id="RU003616"/>
    </source>
</evidence>
<dbReference type="SUPFAM" id="SSF49764">
    <property type="entry name" value="HSP20-like chaperones"/>
    <property type="match status" value="1"/>
</dbReference>
<dbReference type="Pfam" id="PF00011">
    <property type="entry name" value="HSP20"/>
    <property type="match status" value="1"/>
</dbReference>
<evidence type="ECO:0000259" key="5">
    <source>
        <dbReference type="PROSITE" id="PS01031"/>
    </source>
</evidence>
<feature type="compositionally biased region" description="Low complexity" evidence="4">
    <location>
        <begin position="135"/>
        <end position="146"/>
    </location>
</feature>
<dbReference type="EMBL" id="LNZH02000146">
    <property type="protein sequence ID" value="OCB89897.1"/>
    <property type="molecule type" value="Genomic_DNA"/>
</dbReference>
<sequence>MSLTRQFLREFRPLFRILEEPFGRSAGYPRRSAGSPFAVFNDPFFNNNFPSVSGMGVPAVDVSEEPNAFVVEAELPGVKKENVDLRIGDSGQSLTIEGRTFIQSSQPSEAGATATATAQSSSEGTSANDEAKAVTQTNNQSTQLTNERTFTGASSFSRTIWLPKRVDPSSVSAKLEDGILRVRVPKAEDQESVKVNIE</sequence>
<reference evidence="6" key="1">
    <citation type="submission" date="2016-06" db="EMBL/GenBank/DDBJ databases">
        <title>Draft Genome sequence of the fungus Inonotus baumii.</title>
        <authorList>
            <person name="Zhu H."/>
            <person name="Lin W."/>
        </authorList>
    </citation>
    <scope>NUCLEOTIDE SEQUENCE</scope>
    <source>
        <strain evidence="6">821</strain>
    </source>
</reference>
<dbReference type="Proteomes" id="UP000757232">
    <property type="component" value="Unassembled WGS sequence"/>
</dbReference>
<protein>
    <submittedName>
        <fullName evidence="6">HSP20-like chaperone</fullName>
    </submittedName>
</protein>
<dbReference type="OrthoDB" id="1431247at2759"/>
<dbReference type="CDD" id="cd06464">
    <property type="entry name" value="ACD_sHsps-like"/>
    <property type="match status" value="1"/>
</dbReference>
<keyword evidence="7" id="KW-1185">Reference proteome</keyword>
<organism evidence="6 7">
    <name type="scientific">Sanghuangporus baumii</name>
    <name type="common">Phellinus baumii</name>
    <dbReference type="NCBI Taxonomy" id="108892"/>
    <lineage>
        <taxon>Eukaryota</taxon>
        <taxon>Fungi</taxon>
        <taxon>Dikarya</taxon>
        <taxon>Basidiomycota</taxon>
        <taxon>Agaricomycotina</taxon>
        <taxon>Agaricomycetes</taxon>
        <taxon>Hymenochaetales</taxon>
        <taxon>Hymenochaetaceae</taxon>
        <taxon>Sanghuangporus</taxon>
    </lineage>
</organism>
<evidence type="ECO:0000256" key="1">
    <source>
        <dbReference type="ARBA" id="ARBA00023016"/>
    </source>
</evidence>
<accession>A0A9Q5N7K2</accession>
<evidence type="ECO:0000256" key="4">
    <source>
        <dbReference type="SAM" id="MobiDB-lite"/>
    </source>
</evidence>
<gene>
    <name evidence="6" type="ORF">A7U60_g2926</name>
</gene>
<dbReference type="InterPro" id="IPR008978">
    <property type="entry name" value="HSP20-like_chaperone"/>
</dbReference>
<feature type="domain" description="SHSP" evidence="5">
    <location>
        <begin position="51"/>
        <end position="198"/>
    </location>
</feature>
<evidence type="ECO:0000313" key="6">
    <source>
        <dbReference type="EMBL" id="OCB89897.1"/>
    </source>
</evidence>
<dbReference type="AlphaFoldDB" id="A0A9Q5N7K2"/>
<feature type="compositionally biased region" description="Low complexity" evidence="4">
    <location>
        <begin position="108"/>
        <end position="127"/>
    </location>
</feature>
<evidence type="ECO:0000256" key="2">
    <source>
        <dbReference type="PROSITE-ProRule" id="PRU00285"/>
    </source>
</evidence>
<dbReference type="InterPro" id="IPR002068">
    <property type="entry name" value="A-crystallin/Hsp20_dom"/>
</dbReference>
<keyword evidence="1" id="KW-0346">Stress response</keyword>
<comment type="similarity">
    <text evidence="2 3">Belongs to the small heat shock protein (HSP20) family.</text>
</comment>
<evidence type="ECO:0000313" key="7">
    <source>
        <dbReference type="Proteomes" id="UP000757232"/>
    </source>
</evidence>